<dbReference type="Proteomes" id="UP000887569">
    <property type="component" value="Unplaced"/>
</dbReference>
<dbReference type="InterPro" id="IPR011990">
    <property type="entry name" value="TPR-like_helical_dom_sf"/>
</dbReference>
<feature type="transmembrane region" description="Helical" evidence="2">
    <location>
        <begin position="56"/>
        <end position="78"/>
    </location>
</feature>
<protein>
    <submittedName>
        <fullName evidence="4">Tetratricopeptide repeat protein 17</fullName>
    </submittedName>
</protein>
<sequence>LMAIGLYLEAQKSEAVECGKVPHSGSLNSVPWSTNVKIQIREVQQSVNASQMVKGLFVLITALSFGIALSSGFTHWMVTEDGLSIQSVSDSPFLMAQPHSLVQFLDQERKLDAISQNRELFSEHEKMIREQEKIDDPEIESKIRSSDEDCLAAGTFSTNRDPFIVSYTLVDPLEDLEYMIGIVKDLNEDIPRENPYCTSDLPFSMYAFEHLPSMQQRAGLSIPYEHELQKSLPSRFRLLDFGHYVAVALEKEPTSAPLLNLAALYWRIRGEASNAVECLRRSLHYSTQQKRAGVMFALGNMLHRAGHSLDAIVLYQLVLAEIDDAFVHMALADALVVVQNRSDAIVEYDAAFARDPKMSDASLKAAALRCDQKLVDAMEKQHKNLLDTISEKNLYNNRYELVKTLEENVRKNVLDADGKLQSTLIYEYFTYGTLPHVSCRTVKHSGRSAMQCTISDWRRYRAAVSEKHQKLITAARRNAPQFSNETFDLSGDEEEEESQELIEFLNALDPFKGIDMDEPNGRPIYPRKIESSMSRLLERYLSNSWPNRSLCDANRWRHPMPTADNLPQLFMSPDNKGYSVSDLLNKYLGLSPLKEHPLPWALPECGSFIRDQPLSSMFKLPGVVHASSRGRSVKFAEERLRQTFVNLVGNRATQADVAQRIRTLLKYNIGPKWLVFNLAALYWRIAGVPGEAISCLRAALFFQPERHADVALTQLAQIVMRTASRDEHLSDASALLNTAIHVDPNEPLTYFLNGLIQILQKKYSIALAHVRAAVILDPLFQPAVDVLHALKCAASKDGGNPVGERIQARCCSPSQPNVLCFVSLGGACFTARKHGVYEANNCDINNRQSKDVCWRATPLVPFIAPSLSYDTSDAGNLENVESLKNRQDTNTDGLDDWIDNSDEIALDFGAEQCLQRIRERSRITTTPMSQTQVLYAGAKRVMTKEAEEVWEEEVTVHIVPFPESPLSLSQISDRRQMLAYDIELPEVLPLPLKEQIRLGLQYLPPSRTSDPNFCNNMKMTISMLHEQTTSTWVSVTAKGVGLEQYMDLSNPAPAIAGFEPNCPDLDEPSPLRTFDHLPAYHLREQFIFYKPEKALTDAFQSLGNERERIEHVAGRLMIAMKVSKLTPNLSKNQDGGVHWTLSTASTLFWRVKGDAVNALKCLRHSLNNAPPDMKDVALVSMANIYHQAGLLHSALIAGGTALGISPKLVAIHFTLANIYASMADYEHALQFYYSTLSLQSTFEPAKERIRAIYCHTGSTFRFHSRIHLR</sequence>
<dbReference type="GO" id="GO:0015629">
    <property type="term" value="C:actin cytoskeleton"/>
    <property type="evidence" value="ECO:0007669"/>
    <property type="project" value="TreeGrafter"/>
</dbReference>
<keyword evidence="2" id="KW-0812">Transmembrane</keyword>
<dbReference type="Gene3D" id="1.25.40.10">
    <property type="entry name" value="Tetratricopeptide repeat domain"/>
    <property type="match status" value="3"/>
</dbReference>
<dbReference type="SUPFAM" id="SSF48452">
    <property type="entry name" value="TPR-like"/>
    <property type="match status" value="1"/>
</dbReference>
<evidence type="ECO:0000256" key="1">
    <source>
        <dbReference type="PROSITE-ProRule" id="PRU00339"/>
    </source>
</evidence>
<feature type="repeat" description="TPR" evidence="1">
    <location>
        <begin position="1209"/>
        <end position="1242"/>
    </location>
</feature>
<dbReference type="PROSITE" id="PS50005">
    <property type="entry name" value="TPR"/>
    <property type="match status" value="1"/>
</dbReference>
<name>A0A914ZJR3_PARUN</name>
<reference evidence="4" key="1">
    <citation type="submission" date="2022-11" db="UniProtKB">
        <authorList>
            <consortium name="WormBaseParasite"/>
        </authorList>
    </citation>
    <scope>IDENTIFICATION</scope>
</reference>
<evidence type="ECO:0000313" key="4">
    <source>
        <dbReference type="WBParaSite" id="PgB05_g008_t03"/>
    </source>
</evidence>
<evidence type="ECO:0000313" key="3">
    <source>
        <dbReference type="Proteomes" id="UP000887569"/>
    </source>
</evidence>
<dbReference type="PANTHER" id="PTHR16091">
    <property type="entry name" value="TTC17 PROTEIN"/>
    <property type="match status" value="1"/>
</dbReference>
<keyword evidence="3" id="KW-1185">Reference proteome</keyword>
<dbReference type="PANTHER" id="PTHR16091:SF1">
    <property type="entry name" value="TETRATRICOPEPTIDE REPEAT PROTEIN 17"/>
    <property type="match status" value="1"/>
</dbReference>
<dbReference type="WBParaSite" id="PgB05_g008_t03">
    <property type="protein sequence ID" value="PgB05_g008_t03"/>
    <property type="gene ID" value="PgB05_g008"/>
</dbReference>
<keyword evidence="1" id="KW-0802">TPR repeat</keyword>
<keyword evidence="2" id="KW-1133">Transmembrane helix</keyword>
<proteinExistence type="predicted"/>
<dbReference type="InterPro" id="IPR019734">
    <property type="entry name" value="TPR_rpt"/>
</dbReference>
<dbReference type="GO" id="GO:0005737">
    <property type="term" value="C:cytoplasm"/>
    <property type="evidence" value="ECO:0007669"/>
    <property type="project" value="TreeGrafter"/>
</dbReference>
<accession>A0A914ZJR3</accession>
<dbReference type="GO" id="GO:0030041">
    <property type="term" value="P:actin filament polymerization"/>
    <property type="evidence" value="ECO:0007669"/>
    <property type="project" value="TreeGrafter"/>
</dbReference>
<dbReference type="AlphaFoldDB" id="A0A914ZJR3"/>
<evidence type="ECO:0000256" key="2">
    <source>
        <dbReference type="SAM" id="Phobius"/>
    </source>
</evidence>
<organism evidence="3 4">
    <name type="scientific">Parascaris univalens</name>
    <name type="common">Nematode worm</name>
    <dbReference type="NCBI Taxonomy" id="6257"/>
    <lineage>
        <taxon>Eukaryota</taxon>
        <taxon>Metazoa</taxon>
        <taxon>Ecdysozoa</taxon>
        <taxon>Nematoda</taxon>
        <taxon>Chromadorea</taxon>
        <taxon>Rhabditida</taxon>
        <taxon>Spirurina</taxon>
        <taxon>Ascaridomorpha</taxon>
        <taxon>Ascaridoidea</taxon>
        <taxon>Ascarididae</taxon>
        <taxon>Parascaris</taxon>
    </lineage>
</organism>
<dbReference type="SMART" id="SM00028">
    <property type="entry name" value="TPR"/>
    <property type="match status" value="6"/>
</dbReference>
<dbReference type="InterPro" id="IPR052630">
    <property type="entry name" value="TTC17"/>
</dbReference>
<keyword evidence="2" id="KW-0472">Membrane</keyword>